<proteinExistence type="predicted"/>
<accession>A0AAN7B840</accession>
<dbReference type="Proteomes" id="UP001301769">
    <property type="component" value="Unassembled WGS sequence"/>
</dbReference>
<evidence type="ECO:0000313" key="3">
    <source>
        <dbReference type="Proteomes" id="UP001301769"/>
    </source>
</evidence>
<sequence length="141" mass="15464">MGMLDAADPDDRKKRNQRKDGSVVEKMKKSSEQVHAPAQLDDLPRQQQQSEQGQEAEQMAAEAKHIYRTPSVNGSEDGEEDEINAYLRKEKKRGSGAACQQPTASCASRSPLSQAAPLPRYLPQQEQGRLGGSAGGWLVIF</sequence>
<keyword evidence="3" id="KW-1185">Reference proteome</keyword>
<comment type="caution">
    <text evidence="2">The sequence shown here is derived from an EMBL/GenBank/DDBJ whole genome shotgun (WGS) entry which is preliminary data.</text>
</comment>
<gene>
    <name evidence="2" type="ORF">QBC37DRAFT_375923</name>
</gene>
<feature type="compositionally biased region" description="Basic and acidic residues" evidence="1">
    <location>
        <begin position="9"/>
        <end position="32"/>
    </location>
</feature>
<evidence type="ECO:0000256" key="1">
    <source>
        <dbReference type="SAM" id="MobiDB-lite"/>
    </source>
</evidence>
<feature type="compositionally biased region" description="Polar residues" evidence="1">
    <location>
        <begin position="98"/>
        <end position="113"/>
    </location>
</feature>
<protein>
    <submittedName>
        <fullName evidence="2">Uncharacterized protein</fullName>
    </submittedName>
</protein>
<organism evidence="2 3">
    <name type="scientific">Rhypophila decipiens</name>
    <dbReference type="NCBI Taxonomy" id="261697"/>
    <lineage>
        <taxon>Eukaryota</taxon>
        <taxon>Fungi</taxon>
        <taxon>Dikarya</taxon>
        <taxon>Ascomycota</taxon>
        <taxon>Pezizomycotina</taxon>
        <taxon>Sordariomycetes</taxon>
        <taxon>Sordariomycetidae</taxon>
        <taxon>Sordariales</taxon>
        <taxon>Naviculisporaceae</taxon>
        <taxon>Rhypophila</taxon>
    </lineage>
</organism>
<evidence type="ECO:0000313" key="2">
    <source>
        <dbReference type="EMBL" id="KAK4211570.1"/>
    </source>
</evidence>
<feature type="compositionally biased region" description="Low complexity" evidence="1">
    <location>
        <begin position="46"/>
        <end position="61"/>
    </location>
</feature>
<feature type="region of interest" description="Disordered" evidence="1">
    <location>
        <begin position="1"/>
        <end position="134"/>
    </location>
</feature>
<dbReference type="AlphaFoldDB" id="A0AAN7B840"/>
<dbReference type="EMBL" id="MU858146">
    <property type="protein sequence ID" value="KAK4211570.1"/>
    <property type="molecule type" value="Genomic_DNA"/>
</dbReference>
<name>A0AAN7B840_9PEZI</name>
<reference evidence="2" key="1">
    <citation type="journal article" date="2023" name="Mol. Phylogenet. Evol.">
        <title>Genome-scale phylogeny and comparative genomics of the fungal order Sordariales.</title>
        <authorList>
            <person name="Hensen N."/>
            <person name="Bonometti L."/>
            <person name="Westerberg I."/>
            <person name="Brannstrom I.O."/>
            <person name="Guillou S."/>
            <person name="Cros-Aarteil S."/>
            <person name="Calhoun S."/>
            <person name="Haridas S."/>
            <person name="Kuo A."/>
            <person name="Mondo S."/>
            <person name="Pangilinan J."/>
            <person name="Riley R."/>
            <person name="LaButti K."/>
            <person name="Andreopoulos B."/>
            <person name="Lipzen A."/>
            <person name="Chen C."/>
            <person name="Yan M."/>
            <person name="Daum C."/>
            <person name="Ng V."/>
            <person name="Clum A."/>
            <person name="Steindorff A."/>
            <person name="Ohm R.A."/>
            <person name="Martin F."/>
            <person name="Silar P."/>
            <person name="Natvig D.O."/>
            <person name="Lalanne C."/>
            <person name="Gautier V."/>
            <person name="Ament-Velasquez S.L."/>
            <person name="Kruys A."/>
            <person name="Hutchinson M.I."/>
            <person name="Powell A.J."/>
            <person name="Barry K."/>
            <person name="Miller A.N."/>
            <person name="Grigoriev I.V."/>
            <person name="Debuchy R."/>
            <person name="Gladieux P."/>
            <person name="Hiltunen Thoren M."/>
            <person name="Johannesson H."/>
        </authorList>
    </citation>
    <scope>NUCLEOTIDE SEQUENCE</scope>
    <source>
        <strain evidence="2">PSN293</strain>
    </source>
</reference>
<reference evidence="2" key="2">
    <citation type="submission" date="2023-05" db="EMBL/GenBank/DDBJ databases">
        <authorList>
            <consortium name="Lawrence Berkeley National Laboratory"/>
            <person name="Steindorff A."/>
            <person name="Hensen N."/>
            <person name="Bonometti L."/>
            <person name="Westerberg I."/>
            <person name="Brannstrom I.O."/>
            <person name="Guillou S."/>
            <person name="Cros-Aarteil S."/>
            <person name="Calhoun S."/>
            <person name="Haridas S."/>
            <person name="Kuo A."/>
            <person name="Mondo S."/>
            <person name="Pangilinan J."/>
            <person name="Riley R."/>
            <person name="Labutti K."/>
            <person name="Andreopoulos B."/>
            <person name="Lipzen A."/>
            <person name="Chen C."/>
            <person name="Yanf M."/>
            <person name="Daum C."/>
            <person name="Ng V."/>
            <person name="Clum A."/>
            <person name="Ohm R."/>
            <person name="Martin F."/>
            <person name="Silar P."/>
            <person name="Natvig D."/>
            <person name="Lalanne C."/>
            <person name="Gautier V."/>
            <person name="Ament-Velasquez S.L."/>
            <person name="Kruys A."/>
            <person name="Hutchinson M.I."/>
            <person name="Powell A.J."/>
            <person name="Barry K."/>
            <person name="Miller A.N."/>
            <person name="Grigoriev I.V."/>
            <person name="Debuchy R."/>
            <person name="Gladieux P."/>
            <person name="Thoren M.H."/>
            <person name="Johannesson H."/>
        </authorList>
    </citation>
    <scope>NUCLEOTIDE SEQUENCE</scope>
    <source>
        <strain evidence="2">PSN293</strain>
    </source>
</reference>